<keyword evidence="15" id="KW-0753">Steroid metabolism</keyword>
<keyword evidence="6" id="KW-0152">Cholesterol biosynthesis</keyword>
<evidence type="ECO:0000256" key="17">
    <source>
        <dbReference type="ARBA" id="ARBA00042688"/>
    </source>
</evidence>
<dbReference type="Pfam" id="PF01222">
    <property type="entry name" value="ERG4_ERG24"/>
    <property type="match status" value="1"/>
</dbReference>
<dbReference type="Gene3D" id="1.20.120.1630">
    <property type="match status" value="1"/>
</dbReference>
<evidence type="ECO:0000256" key="16">
    <source>
        <dbReference type="ARBA" id="ARBA00038851"/>
    </source>
</evidence>
<keyword evidence="4" id="KW-0153">Cholesterol metabolism</keyword>
<evidence type="ECO:0000256" key="13">
    <source>
        <dbReference type="ARBA" id="ARBA00023136"/>
    </source>
</evidence>
<keyword evidence="9 18" id="KW-1133">Transmembrane helix</keyword>
<feature type="transmembrane region" description="Helical" evidence="18">
    <location>
        <begin position="244"/>
        <end position="262"/>
    </location>
</feature>
<organism evidence="19">
    <name type="scientific">Lotharella globosa</name>
    <dbReference type="NCBI Taxonomy" id="91324"/>
    <lineage>
        <taxon>Eukaryota</taxon>
        <taxon>Sar</taxon>
        <taxon>Rhizaria</taxon>
        <taxon>Cercozoa</taxon>
        <taxon>Chlorarachniophyceae</taxon>
        <taxon>Lotharella</taxon>
    </lineage>
</organism>
<evidence type="ECO:0000256" key="18">
    <source>
        <dbReference type="SAM" id="Phobius"/>
    </source>
</evidence>
<evidence type="ECO:0000256" key="12">
    <source>
        <dbReference type="ARBA" id="ARBA00023098"/>
    </source>
</evidence>
<evidence type="ECO:0000256" key="11">
    <source>
        <dbReference type="ARBA" id="ARBA00023011"/>
    </source>
</evidence>
<keyword evidence="11" id="KW-0756">Sterol biosynthesis</keyword>
<keyword evidence="12" id="KW-0443">Lipid metabolism</keyword>
<comment type="similarity">
    <text evidence="2">Belongs to the ERG4/ERG24 family.</text>
</comment>
<feature type="transmembrane region" description="Helical" evidence="18">
    <location>
        <begin position="123"/>
        <end position="142"/>
    </location>
</feature>
<evidence type="ECO:0000256" key="5">
    <source>
        <dbReference type="ARBA" id="ARBA00022692"/>
    </source>
</evidence>
<feature type="transmembrane region" description="Helical" evidence="18">
    <location>
        <begin position="307"/>
        <end position="327"/>
    </location>
</feature>
<evidence type="ECO:0000256" key="14">
    <source>
        <dbReference type="ARBA" id="ARBA00023166"/>
    </source>
</evidence>
<dbReference type="GO" id="GO:0047598">
    <property type="term" value="F:7-dehydrocholesterol reductase activity"/>
    <property type="evidence" value="ECO:0007669"/>
    <property type="project" value="UniProtKB-EC"/>
</dbReference>
<evidence type="ECO:0000256" key="1">
    <source>
        <dbReference type="ARBA" id="ARBA00004141"/>
    </source>
</evidence>
<dbReference type="PANTHER" id="PTHR21257:SF38">
    <property type="entry name" value="7-DEHYDROCHOLESTEROL REDUCTASE"/>
    <property type="match status" value="1"/>
</dbReference>
<dbReference type="EMBL" id="HBIV01036227">
    <property type="protein sequence ID" value="CAE0674108.1"/>
    <property type="molecule type" value="Transcribed_RNA"/>
</dbReference>
<proteinExistence type="inferred from homology"/>
<dbReference type="GO" id="GO:0005789">
    <property type="term" value="C:endoplasmic reticulum membrane"/>
    <property type="evidence" value="ECO:0007669"/>
    <property type="project" value="TreeGrafter"/>
</dbReference>
<evidence type="ECO:0000313" key="19">
    <source>
        <dbReference type="EMBL" id="CAE0674108.1"/>
    </source>
</evidence>
<keyword evidence="7" id="KW-0521">NADP</keyword>
<dbReference type="EC" id="1.3.1.21" evidence="16"/>
<keyword evidence="5 18" id="KW-0812">Transmembrane</keyword>
<evidence type="ECO:0000256" key="4">
    <source>
        <dbReference type="ARBA" id="ARBA00022548"/>
    </source>
</evidence>
<feature type="transmembrane region" description="Helical" evidence="18">
    <location>
        <begin position="85"/>
        <end position="103"/>
    </location>
</feature>
<keyword evidence="10" id="KW-0560">Oxidoreductase</keyword>
<keyword evidence="3" id="KW-0444">Lipid biosynthesis</keyword>
<evidence type="ECO:0000256" key="3">
    <source>
        <dbReference type="ARBA" id="ARBA00022516"/>
    </source>
</evidence>
<sequence length="449" mass="52149">MGGGKDWSRSEGEHSREILPGWIREIMGPMFLMTSTPMFIMVVVHTCHKFGGSLLECLDYMFKNPAWMLPFSKKSMWMSPIDPEAWKMIGSFMIFELMLMRIVPGKEFRATMTSTGHIPIYKANGVQCLFISIITFIALGYCDIIQPGEVYDKFGEILAALNLFALIFCTFLTFKGHYFPSTADSGSTGNTVLDFYWGTELYPRVLGWDLKQFTNCRFGMMYWAIGPIAYAWKQYEMYGHVSDSMIVSVVLQLVYVTKFFWWETGYFCSMDIQHDRAGYYICWGCLCWVPAVYTSQSFYLVAHPVQLGRPLALTILLVGILMIWINYDSDRQRQAFRRNTKEKIWGRTPDKIDAQYTTTDGSVRHSALLASGWWGLARHFHYLPEVFAAFCWSVPALFHNFLPYFYVIFLTMLLIDRANRDDARCACKYTKYWDMYCNKVPYKIVPLVY</sequence>
<evidence type="ECO:0000256" key="6">
    <source>
        <dbReference type="ARBA" id="ARBA00022778"/>
    </source>
</evidence>
<dbReference type="AlphaFoldDB" id="A0A7S4DW51"/>
<evidence type="ECO:0000256" key="8">
    <source>
        <dbReference type="ARBA" id="ARBA00022955"/>
    </source>
</evidence>
<keyword evidence="14" id="KW-1207">Sterol metabolism</keyword>
<keyword evidence="8" id="KW-0752">Steroid biosynthesis</keyword>
<keyword evidence="13 18" id="KW-0472">Membrane</keyword>
<feature type="transmembrane region" description="Helical" evidence="18">
    <location>
        <begin position="26"/>
        <end position="44"/>
    </location>
</feature>
<dbReference type="InterPro" id="IPR001171">
    <property type="entry name" value="ERG24_DHCR-like"/>
</dbReference>
<accession>A0A7S4DW51</accession>
<reference evidence="19" key="1">
    <citation type="submission" date="2021-01" db="EMBL/GenBank/DDBJ databases">
        <authorList>
            <person name="Corre E."/>
            <person name="Pelletier E."/>
            <person name="Niang G."/>
            <person name="Scheremetjew M."/>
            <person name="Finn R."/>
            <person name="Kale V."/>
            <person name="Holt S."/>
            <person name="Cochrane G."/>
            <person name="Meng A."/>
            <person name="Brown T."/>
            <person name="Cohen L."/>
        </authorList>
    </citation>
    <scope>NUCLEOTIDE SEQUENCE</scope>
    <source>
        <strain evidence="19">CCCM811</strain>
    </source>
</reference>
<dbReference type="GO" id="GO:0016132">
    <property type="term" value="P:brassinosteroid biosynthetic process"/>
    <property type="evidence" value="ECO:0007669"/>
    <property type="project" value="TreeGrafter"/>
</dbReference>
<protein>
    <recommendedName>
        <fullName evidence="16">7-dehydrocholesterol reductase</fullName>
        <ecNumber evidence="16">1.3.1.21</ecNumber>
    </recommendedName>
    <alternativeName>
        <fullName evidence="17">Sterol Delta(7)-reductase</fullName>
    </alternativeName>
</protein>
<evidence type="ECO:0000256" key="15">
    <source>
        <dbReference type="ARBA" id="ARBA00023221"/>
    </source>
</evidence>
<name>A0A7S4DW51_9EUKA</name>
<evidence type="ECO:0000256" key="10">
    <source>
        <dbReference type="ARBA" id="ARBA00023002"/>
    </source>
</evidence>
<gene>
    <name evidence="19" type="ORF">LGLO00237_LOCUS25882</name>
</gene>
<feature type="transmembrane region" description="Helical" evidence="18">
    <location>
        <begin position="277"/>
        <end position="295"/>
    </location>
</feature>
<evidence type="ECO:0000256" key="9">
    <source>
        <dbReference type="ARBA" id="ARBA00022989"/>
    </source>
</evidence>
<feature type="transmembrane region" description="Helical" evidence="18">
    <location>
        <begin position="154"/>
        <end position="174"/>
    </location>
</feature>
<evidence type="ECO:0000256" key="2">
    <source>
        <dbReference type="ARBA" id="ARBA00005402"/>
    </source>
</evidence>
<feature type="transmembrane region" description="Helical" evidence="18">
    <location>
        <begin position="212"/>
        <end position="232"/>
    </location>
</feature>
<comment type="subcellular location">
    <subcellularLocation>
        <location evidence="1">Membrane</location>
        <topology evidence="1">Multi-pass membrane protein</topology>
    </subcellularLocation>
</comment>
<dbReference type="FunFam" id="1.20.120.1630:FF:000006">
    <property type="entry name" value="Putative 7-dehydrocholesterol reductase"/>
    <property type="match status" value="1"/>
</dbReference>
<dbReference type="PANTHER" id="PTHR21257">
    <property type="entry name" value="DELTA(14)-STEROL REDUCTASE"/>
    <property type="match status" value="1"/>
</dbReference>
<dbReference type="GO" id="GO:0006695">
    <property type="term" value="P:cholesterol biosynthetic process"/>
    <property type="evidence" value="ECO:0007669"/>
    <property type="project" value="UniProtKB-KW"/>
</dbReference>
<evidence type="ECO:0000256" key="7">
    <source>
        <dbReference type="ARBA" id="ARBA00022857"/>
    </source>
</evidence>
<feature type="transmembrane region" description="Helical" evidence="18">
    <location>
        <begin position="386"/>
        <end position="415"/>
    </location>
</feature>